<organism evidence="3">
    <name type="scientific">Streptomyces haneummycinicus</name>
    <dbReference type="NCBI Taxonomy" id="3074435"/>
    <lineage>
        <taxon>Bacteria</taxon>
        <taxon>Bacillati</taxon>
        <taxon>Actinomycetota</taxon>
        <taxon>Actinomycetes</taxon>
        <taxon>Kitasatosporales</taxon>
        <taxon>Streptomycetaceae</taxon>
        <taxon>Streptomyces</taxon>
    </lineage>
</organism>
<accession>A0AAT9HUB6</accession>
<reference evidence="3" key="1">
    <citation type="submission" date="2024-06" db="EMBL/GenBank/DDBJ databases">
        <authorList>
            <consortium name="consrtm"/>
            <person name="Uemura M."/>
            <person name="Terahara T."/>
        </authorList>
    </citation>
    <scope>NUCLEOTIDE SEQUENCE</scope>
    <source>
        <strain evidence="3">KM77-8</strain>
    </source>
</reference>
<proteinExistence type="predicted"/>
<dbReference type="Pfam" id="PF25583">
    <property type="entry name" value="WCX"/>
    <property type="match status" value="1"/>
</dbReference>
<sequence>MERELEPYGLVLKAGVWYLCARVCGGGGFRVYRVDRFTGVSVGGEAFERVSSFDLPGFWEERAEGFARSLVREEVVVRLSGEGVRRLGHVVDPVAAREAVSGAEAEGEAEGEGWVRVVLGVESEEVAFTQLTALGAEVEVLAPLSLRERFVGEAARLASLYRG</sequence>
<dbReference type="AlphaFoldDB" id="A0AAT9HUB6"/>
<evidence type="ECO:0000313" key="3">
    <source>
        <dbReference type="EMBL" id="BFO20867.1"/>
    </source>
</evidence>
<dbReference type="Pfam" id="PF13280">
    <property type="entry name" value="WYL"/>
    <property type="match status" value="1"/>
</dbReference>
<dbReference type="PANTHER" id="PTHR34580">
    <property type="match status" value="1"/>
</dbReference>
<name>A0AAT9HUB6_9ACTN</name>
<evidence type="ECO:0008006" key="4">
    <source>
        <dbReference type="Google" id="ProtNLM"/>
    </source>
</evidence>
<protein>
    <recommendedName>
        <fullName evidence="4">WYL domain-containing protein</fullName>
    </recommendedName>
</protein>
<reference evidence="3" key="2">
    <citation type="submission" date="2024-07" db="EMBL/GenBank/DDBJ databases">
        <title>Streptomyces haneummycinica sp. nov., a new antibiotic-producing actinobacterium isolated from marine sediment.</title>
        <authorList>
            <person name="Uemura M."/>
            <person name="Hamada M."/>
            <person name="Hirano S."/>
            <person name="Kobayashi K."/>
            <person name="Ohshiro T."/>
            <person name="Kobayashi T."/>
            <person name="Terahara T."/>
        </authorList>
    </citation>
    <scope>NUCLEOTIDE SEQUENCE</scope>
    <source>
        <strain evidence="3">KM77-8</strain>
    </source>
</reference>
<evidence type="ECO:0000259" key="1">
    <source>
        <dbReference type="Pfam" id="PF13280"/>
    </source>
</evidence>
<dbReference type="EMBL" id="AP035768">
    <property type="protein sequence ID" value="BFO20867.1"/>
    <property type="molecule type" value="Genomic_DNA"/>
</dbReference>
<evidence type="ECO:0000259" key="2">
    <source>
        <dbReference type="Pfam" id="PF25583"/>
    </source>
</evidence>
<feature type="domain" description="WCX" evidence="2">
    <location>
        <begin position="73"/>
        <end position="158"/>
    </location>
</feature>
<dbReference type="PROSITE" id="PS52050">
    <property type="entry name" value="WYL"/>
    <property type="match status" value="1"/>
</dbReference>
<dbReference type="InterPro" id="IPR026881">
    <property type="entry name" value="WYL_dom"/>
</dbReference>
<dbReference type="PANTHER" id="PTHR34580:SF1">
    <property type="entry name" value="PROTEIN PAFC"/>
    <property type="match status" value="1"/>
</dbReference>
<gene>
    <name evidence="3" type="ORF">SHKM778_72550</name>
</gene>
<feature type="domain" description="WYL" evidence="1">
    <location>
        <begin position="2"/>
        <end position="41"/>
    </location>
</feature>
<dbReference type="InterPro" id="IPR057727">
    <property type="entry name" value="WCX_dom"/>
</dbReference>
<dbReference type="InterPro" id="IPR051534">
    <property type="entry name" value="CBASS_pafABC_assoc_protein"/>
</dbReference>